<dbReference type="EMBL" id="JAYKXN010000002">
    <property type="protein sequence ID" value="KAK7309754.1"/>
    <property type="molecule type" value="Genomic_DNA"/>
</dbReference>
<evidence type="ECO:0000313" key="7">
    <source>
        <dbReference type="EMBL" id="KAK7309754.1"/>
    </source>
</evidence>
<dbReference type="GO" id="GO:0005634">
    <property type="term" value="C:nucleus"/>
    <property type="evidence" value="ECO:0007669"/>
    <property type="project" value="UniProtKB-SubCell"/>
</dbReference>
<accession>A0AAN9PTU5</accession>
<evidence type="ECO:0000256" key="5">
    <source>
        <dbReference type="ARBA" id="ARBA00023242"/>
    </source>
</evidence>
<dbReference type="Gene3D" id="3.30.70.260">
    <property type="match status" value="1"/>
</dbReference>
<dbReference type="Proteomes" id="UP001359559">
    <property type="component" value="Unassembled WGS sequence"/>
</dbReference>
<dbReference type="Gene3D" id="4.10.280.10">
    <property type="entry name" value="Helix-loop-helix DNA-binding domain"/>
    <property type="match status" value="1"/>
</dbReference>
<dbReference type="SUPFAM" id="SSF47459">
    <property type="entry name" value="HLH, helix-loop-helix DNA-binding domain"/>
    <property type="match status" value="1"/>
</dbReference>
<evidence type="ECO:0000256" key="2">
    <source>
        <dbReference type="ARBA" id="ARBA00023015"/>
    </source>
</evidence>
<dbReference type="SMART" id="SM00353">
    <property type="entry name" value="HLH"/>
    <property type="match status" value="1"/>
</dbReference>
<dbReference type="AlphaFoldDB" id="A0AAN9PTU5"/>
<reference evidence="7 8" key="1">
    <citation type="submission" date="2024-01" db="EMBL/GenBank/DDBJ databases">
        <title>The genomes of 5 underutilized Papilionoideae crops provide insights into root nodulation and disease resistance.</title>
        <authorList>
            <person name="Yuan L."/>
        </authorList>
    </citation>
    <scope>NUCLEOTIDE SEQUENCE [LARGE SCALE GENOMIC DNA]</scope>
    <source>
        <strain evidence="7">LY-2023</strain>
        <tissue evidence="7">Leaf</tissue>
    </source>
</reference>
<keyword evidence="5" id="KW-0539">Nucleus</keyword>
<evidence type="ECO:0000256" key="4">
    <source>
        <dbReference type="ARBA" id="ARBA00023163"/>
    </source>
</evidence>
<dbReference type="Pfam" id="PF00010">
    <property type="entry name" value="HLH"/>
    <property type="match status" value="1"/>
</dbReference>
<dbReference type="GO" id="GO:0046983">
    <property type="term" value="F:protein dimerization activity"/>
    <property type="evidence" value="ECO:0007669"/>
    <property type="project" value="InterPro"/>
</dbReference>
<dbReference type="PROSITE" id="PS50888">
    <property type="entry name" value="BHLH"/>
    <property type="match status" value="1"/>
</dbReference>
<keyword evidence="2" id="KW-0805">Transcription regulation</keyword>
<keyword evidence="4" id="KW-0804">Transcription</keyword>
<comment type="subcellular location">
    <subcellularLocation>
        <location evidence="1">Nucleus</location>
    </subcellularLocation>
</comment>
<dbReference type="InterPro" id="IPR011598">
    <property type="entry name" value="bHLH_dom"/>
</dbReference>
<keyword evidence="8" id="KW-1185">Reference proteome</keyword>
<evidence type="ECO:0000256" key="3">
    <source>
        <dbReference type="ARBA" id="ARBA00023125"/>
    </source>
</evidence>
<dbReference type="InterPro" id="IPR045865">
    <property type="entry name" value="ACT-like_dom_sf"/>
</dbReference>
<sequence>MVLFRQLEQGMQHVRNYYNSEAPLIRSSFPQPFISNTYKNSFSKPKSKAENKLLAAKKHSEAEKRRRIRINGQYETLRSVLPSLIKKDKASVLVETIKQVKELKKKVAKLEESSGVPKNVKFPSGADKLNLEKCNDEHGLVKTTLSCEDRPGLMSAIARALGSVRAKVVKAEMLTVGGRTRSVLWVQGPGNEGLGMLKGTLKVAMHKPAFKLRRRFTQ</sequence>
<dbReference type="PANTHER" id="PTHR45844">
    <property type="entry name" value="TRANSCRIPTION FACTOR BHLH30"/>
    <property type="match status" value="1"/>
</dbReference>
<dbReference type="PANTHER" id="PTHR45844:SF17">
    <property type="entry name" value="TRANSCRIPTION FACTOR BHLH131"/>
    <property type="match status" value="1"/>
</dbReference>
<protein>
    <recommendedName>
        <fullName evidence="6">BHLH domain-containing protein</fullName>
    </recommendedName>
</protein>
<proteinExistence type="predicted"/>
<dbReference type="SUPFAM" id="SSF55021">
    <property type="entry name" value="ACT-like"/>
    <property type="match status" value="1"/>
</dbReference>
<evidence type="ECO:0000313" key="8">
    <source>
        <dbReference type="Proteomes" id="UP001359559"/>
    </source>
</evidence>
<gene>
    <name evidence="7" type="ORF">RJT34_06732</name>
</gene>
<comment type="caution">
    <text evidence="7">The sequence shown here is derived from an EMBL/GenBank/DDBJ whole genome shotgun (WGS) entry which is preliminary data.</text>
</comment>
<keyword evidence="3" id="KW-0238">DNA-binding</keyword>
<organism evidence="7 8">
    <name type="scientific">Clitoria ternatea</name>
    <name type="common">Butterfly pea</name>
    <dbReference type="NCBI Taxonomy" id="43366"/>
    <lineage>
        <taxon>Eukaryota</taxon>
        <taxon>Viridiplantae</taxon>
        <taxon>Streptophyta</taxon>
        <taxon>Embryophyta</taxon>
        <taxon>Tracheophyta</taxon>
        <taxon>Spermatophyta</taxon>
        <taxon>Magnoliopsida</taxon>
        <taxon>eudicotyledons</taxon>
        <taxon>Gunneridae</taxon>
        <taxon>Pentapetalae</taxon>
        <taxon>rosids</taxon>
        <taxon>fabids</taxon>
        <taxon>Fabales</taxon>
        <taxon>Fabaceae</taxon>
        <taxon>Papilionoideae</taxon>
        <taxon>50 kb inversion clade</taxon>
        <taxon>NPAAA clade</taxon>
        <taxon>indigoferoid/millettioid clade</taxon>
        <taxon>Phaseoleae</taxon>
        <taxon>Clitoria</taxon>
    </lineage>
</organism>
<feature type="domain" description="BHLH" evidence="6">
    <location>
        <begin position="54"/>
        <end position="103"/>
    </location>
</feature>
<dbReference type="InterPro" id="IPR036638">
    <property type="entry name" value="HLH_DNA-bd_sf"/>
</dbReference>
<dbReference type="InterPro" id="IPR045847">
    <property type="entry name" value="AIG1-like"/>
</dbReference>
<name>A0AAN9PTU5_CLITE</name>
<dbReference type="GO" id="GO:0003700">
    <property type="term" value="F:DNA-binding transcription factor activity"/>
    <property type="evidence" value="ECO:0007669"/>
    <property type="project" value="InterPro"/>
</dbReference>
<dbReference type="GO" id="GO:0003677">
    <property type="term" value="F:DNA binding"/>
    <property type="evidence" value="ECO:0007669"/>
    <property type="project" value="UniProtKB-KW"/>
</dbReference>
<dbReference type="CDD" id="cd04873">
    <property type="entry name" value="ACT_UUR-ACR-like"/>
    <property type="match status" value="1"/>
</dbReference>
<evidence type="ECO:0000256" key="1">
    <source>
        <dbReference type="ARBA" id="ARBA00004123"/>
    </source>
</evidence>
<evidence type="ECO:0000259" key="6">
    <source>
        <dbReference type="PROSITE" id="PS50888"/>
    </source>
</evidence>